<accession>A0A9W9M9Y7</accession>
<protein>
    <submittedName>
        <fullName evidence="1">Uncharacterized protein</fullName>
    </submittedName>
</protein>
<organism evidence="1 2">
    <name type="scientific">Penicillium cf. griseofulvum</name>
    <dbReference type="NCBI Taxonomy" id="2972120"/>
    <lineage>
        <taxon>Eukaryota</taxon>
        <taxon>Fungi</taxon>
        <taxon>Dikarya</taxon>
        <taxon>Ascomycota</taxon>
        <taxon>Pezizomycotina</taxon>
        <taxon>Eurotiomycetes</taxon>
        <taxon>Eurotiomycetidae</taxon>
        <taxon>Eurotiales</taxon>
        <taxon>Aspergillaceae</taxon>
        <taxon>Penicillium</taxon>
    </lineage>
</organism>
<evidence type="ECO:0000313" key="1">
    <source>
        <dbReference type="EMBL" id="KAJ5194139.1"/>
    </source>
</evidence>
<proteinExistence type="predicted"/>
<evidence type="ECO:0000313" key="2">
    <source>
        <dbReference type="Proteomes" id="UP001150879"/>
    </source>
</evidence>
<comment type="caution">
    <text evidence="1">The sequence shown here is derived from an EMBL/GenBank/DDBJ whole genome shotgun (WGS) entry which is preliminary data.</text>
</comment>
<gene>
    <name evidence="1" type="ORF">N7472_006605</name>
</gene>
<keyword evidence="2" id="KW-1185">Reference proteome</keyword>
<dbReference type="Proteomes" id="UP001150879">
    <property type="component" value="Unassembled WGS sequence"/>
</dbReference>
<reference evidence="1" key="2">
    <citation type="journal article" date="2023" name="IMA Fungus">
        <title>Comparative genomic study of the Penicillium genus elucidates a diverse pangenome and 15 lateral gene transfer events.</title>
        <authorList>
            <person name="Petersen C."/>
            <person name="Sorensen T."/>
            <person name="Nielsen M.R."/>
            <person name="Sondergaard T.E."/>
            <person name="Sorensen J.L."/>
            <person name="Fitzpatrick D.A."/>
            <person name="Frisvad J.C."/>
            <person name="Nielsen K.L."/>
        </authorList>
    </citation>
    <scope>NUCLEOTIDE SEQUENCE</scope>
    <source>
        <strain evidence="1">IBT 16849</strain>
    </source>
</reference>
<name>A0A9W9M9Y7_9EURO</name>
<dbReference type="EMBL" id="JAPQKP010000004">
    <property type="protein sequence ID" value="KAJ5194139.1"/>
    <property type="molecule type" value="Genomic_DNA"/>
</dbReference>
<reference evidence="1" key="1">
    <citation type="submission" date="2022-11" db="EMBL/GenBank/DDBJ databases">
        <authorList>
            <person name="Petersen C."/>
        </authorList>
    </citation>
    <scope>NUCLEOTIDE SEQUENCE</scope>
    <source>
        <strain evidence="1">IBT 16849</strain>
    </source>
</reference>
<dbReference type="AlphaFoldDB" id="A0A9W9M9Y7"/>
<dbReference type="OrthoDB" id="5985073at2759"/>
<sequence length="140" mass="15462">MSAVLAITVTSVTFSPVNTTIPASTKDSGYIYFTTAVFPTASGTIPDCYEYQDASKSITPYRFLAWSYESSTDQLIAWNLSSDTNISTYTLDPAHSYYILLYQNSTDLSFSRTYCMPTNATEPDTITNCNTTMLSKTTPV</sequence>